<dbReference type="RefSeq" id="WP_224462178.1">
    <property type="nucleotide sequence ID" value="NZ_JAIQZE010000018.1"/>
</dbReference>
<reference evidence="2" key="1">
    <citation type="submission" date="2023-07" db="EMBL/GenBank/DDBJ databases">
        <title>Novel species isolated from saline lakes on Tibetan Plateau.</title>
        <authorList>
            <person name="Lu H."/>
        </authorList>
    </citation>
    <scope>NUCLEOTIDE SEQUENCE [LARGE SCALE GENOMIC DNA]</scope>
    <source>
        <strain evidence="2">CAK8W</strain>
    </source>
</reference>
<keyword evidence="2" id="KW-1185">Reference proteome</keyword>
<proteinExistence type="predicted"/>
<evidence type="ECO:0000313" key="1">
    <source>
        <dbReference type="EMBL" id="MBZ9779848.1"/>
    </source>
</evidence>
<protein>
    <submittedName>
        <fullName evidence="1">Uncharacterized protein</fullName>
    </submittedName>
</protein>
<evidence type="ECO:0000313" key="2">
    <source>
        <dbReference type="Proteomes" id="UP001199314"/>
    </source>
</evidence>
<dbReference type="Proteomes" id="UP001199314">
    <property type="component" value="Unassembled WGS sequence"/>
</dbReference>
<dbReference type="EMBL" id="JAIQZE010000018">
    <property type="protein sequence ID" value="MBZ9779848.1"/>
    <property type="molecule type" value="Genomic_DNA"/>
</dbReference>
<gene>
    <name evidence="1" type="ORF">LB452_13045</name>
</gene>
<accession>A0ABS7XLN0</accession>
<organism evidence="1 2">
    <name type="scientific">Psychroflexus longus</name>
    <dbReference type="NCBI Taxonomy" id="2873596"/>
    <lineage>
        <taxon>Bacteria</taxon>
        <taxon>Pseudomonadati</taxon>
        <taxon>Bacteroidota</taxon>
        <taxon>Flavobacteriia</taxon>
        <taxon>Flavobacteriales</taxon>
        <taxon>Flavobacteriaceae</taxon>
        <taxon>Psychroflexus</taxon>
    </lineage>
</organism>
<sequence length="144" mass="16451">MYCNLNLETGLTKGLTAYFSHSLSTYGTKNEKRIFKFLSNELQMEVLCPNQHLGDLKYLSNYAEIASEVDILFIWSESNDIGLSKGCFDEAKAAIEKGKQLFLIEVHGDELHLRWISNLIKEFEGNLNDYGIVICSEAEKYKLK</sequence>
<name>A0ABS7XLN0_9FLAO</name>
<comment type="caution">
    <text evidence="1">The sequence shown here is derived from an EMBL/GenBank/DDBJ whole genome shotgun (WGS) entry which is preliminary data.</text>
</comment>